<sequence length="93" mass="10726">MEDTKGLGYMSADNKPLFKLMETVCITRKSRNPFINFECFASALQVNTKKLHSILKDRQIPDEVIVGGYEALNPKKRPLFYRDKALEYIKQLG</sequence>
<dbReference type="EMBL" id="JAOZYT010000095">
    <property type="protein sequence ID" value="MCW0524746.1"/>
    <property type="molecule type" value="Genomic_DNA"/>
</dbReference>
<accession>A0AAP3AMW7</accession>
<dbReference type="RefSeq" id="WP_154136908.1">
    <property type="nucleotide sequence ID" value="NZ_CP073239.1"/>
</dbReference>
<evidence type="ECO:0000313" key="1">
    <source>
        <dbReference type="EMBL" id="MCW0524746.1"/>
    </source>
</evidence>
<proteinExistence type="predicted"/>
<comment type="caution">
    <text evidence="1">The sequence shown here is derived from an EMBL/GenBank/DDBJ whole genome shotgun (WGS) entry which is preliminary data.</text>
</comment>
<name>A0AAP3AMW7_RIEAN</name>
<gene>
    <name evidence="1" type="ORF">OKE68_10525</name>
</gene>
<evidence type="ECO:0000313" key="2">
    <source>
        <dbReference type="Proteomes" id="UP001207440"/>
    </source>
</evidence>
<dbReference type="Proteomes" id="UP001207440">
    <property type="component" value="Unassembled WGS sequence"/>
</dbReference>
<reference evidence="1" key="1">
    <citation type="submission" date="2022-10" db="EMBL/GenBank/DDBJ databases">
        <title>Sifting through the core-genome to identify putative cross-protective antigens against Riemerella anatipestifer.</title>
        <authorList>
            <person name="Zheng X."/>
            <person name="Zhang W."/>
        </authorList>
    </citation>
    <scope>NUCLEOTIDE SEQUENCE</scope>
    <source>
        <strain evidence="1">ZWRA178</strain>
    </source>
</reference>
<organism evidence="1 2">
    <name type="scientific">Riemerella anatipestifer</name>
    <name type="common">Moraxella anatipestifer</name>
    <dbReference type="NCBI Taxonomy" id="34085"/>
    <lineage>
        <taxon>Bacteria</taxon>
        <taxon>Pseudomonadati</taxon>
        <taxon>Bacteroidota</taxon>
        <taxon>Flavobacteriia</taxon>
        <taxon>Flavobacteriales</taxon>
        <taxon>Weeksellaceae</taxon>
        <taxon>Riemerella</taxon>
    </lineage>
</organism>
<protein>
    <submittedName>
        <fullName evidence="1">Uncharacterized protein</fullName>
    </submittedName>
</protein>
<dbReference type="AlphaFoldDB" id="A0AAP3AMW7"/>